<dbReference type="InterPro" id="IPR022880">
    <property type="entry name" value="DNApol_IV"/>
</dbReference>
<dbReference type="GO" id="GO:0042276">
    <property type="term" value="P:error-prone translesion synthesis"/>
    <property type="evidence" value="ECO:0007669"/>
    <property type="project" value="TreeGrafter"/>
</dbReference>
<dbReference type="InterPro" id="IPR036775">
    <property type="entry name" value="DNA_pol_Y-fam_lit_finger_sf"/>
</dbReference>
<dbReference type="GO" id="GO:0003887">
    <property type="term" value="F:DNA-directed DNA polymerase activity"/>
    <property type="evidence" value="ECO:0007669"/>
    <property type="project" value="InterPro"/>
</dbReference>
<evidence type="ECO:0000313" key="4">
    <source>
        <dbReference type="Proteomes" id="UP000177941"/>
    </source>
</evidence>
<dbReference type="PANTHER" id="PTHR11076:SF34">
    <property type="entry name" value="PROTEIN UMUC"/>
    <property type="match status" value="1"/>
</dbReference>
<organism evidence="3 4">
    <name type="scientific">Candidatus Andersenbacteria bacterium RIFCSPHIGHO2_12_FULL_45_11b</name>
    <dbReference type="NCBI Taxonomy" id="1797282"/>
    <lineage>
        <taxon>Bacteria</taxon>
        <taxon>Candidatus Anderseniibacteriota</taxon>
    </lineage>
</organism>
<evidence type="ECO:0000256" key="1">
    <source>
        <dbReference type="ARBA" id="ARBA00010945"/>
    </source>
</evidence>
<dbReference type="Gene3D" id="3.30.70.270">
    <property type="match status" value="1"/>
</dbReference>
<protein>
    <recommendedName>
        <fullName evidence="2">UmuC domain-containing protein</fullName>
    </recommendedName>
</protein>
<sequence>MLAHIDGDSFFASIEQSVKPHLKGKPVVTGKERNIVAAASIEAKKLGITRGVTLWDAKKMCPELVVLPTDYETVSLFSKRMYDIIRRYTPVVEEYSVDEAFADLSGLRRYHHASYEQIAAKIQNDIHAELGITVTLGIAPTKTLCKIATDKGKPAGLVSIHRSRIDDALVDVAIENVWNIGPATAALLRKFGMRTALQFKQRPEEHIQKLLTKPGMQTWQELNGMQTIGFEEEKTSYKSIGKSKTFTPPSNNKEFIFAQLMKNIENACMKARRYHQGAKSITIYLRTKEFRGHGMEGTVERVTAYPNELVDAVRTMFEHIWKPGYYRATGVFLANLQPLNPMQPTLFENPATLVKYTKLYGAIDELREHYGKHSVHLAASLPAQSFQHVSARGDMPIRRATTLKGETKRKRLPIPMLQVKLR</sequence>
<dbReference type="InterPro" id="IPR001126">
    <property type="entry name" value="UmuC"/>
</dbReference>
<dbReference type="InterPro" id="IPR043502">
    <property type="entry name" value="DNA/RNA_pol_sf"/>
</dbReference>
<proteinExistence type="inferred from homology"/>
<dbReference type="GO" id="GO:0005829">
    <property type="term" value="C:cytosol"/>
    <property type="evidence" value="ECO:0007669"/>
    <property type="project" value="TreeGrafter"/>
</dbReference>
<dbReference type="Pfam" id="PF00817">
    <property type="entry name" value="IMS"/>
    <property type="match status" value="1"/>
</dbReference>
<dbReference type="CDD" id="cd03586">
    <property type="entry name" value="PolY_Pol_IV_kappa"/>
    <property type="match status" value="1"/>
</dbReference>
<evidence type="ECO:0000259" key="2">
    <source>
        <dbReference type="PROSITE" id="PS50173"/>
    </source>
</evidence>
<dbReference type="PROSITE" id="PS50173">
    <property type="entry name" value="UMUC"/>
    <property type="match status" value="1"/>
</dbReference>
<dbReference type="Pfam" id="PF11799">
    <property type="entry name" value="IMS_C"/>
    <property type="match status" value="1"/>
</dbReference>
<feature type="domain" description="UmuC" evidence="2">
    <location>
        <begin position="2"/>
        <end position="181"/>
    </location>
</feature>
<evidence type="ECO:0000313" key="3">
    <source>
        <dbReference type="EMBL" id="OGY37800.1"/>
    </source>
</evidence>
<dbReference type="GO" id="GO:0003684">
    <property type="term" value="F:damaged DNA binding"/>
    <property type="evidence" value="ECO:0007669"/>
    <property type="project" value="InterPro"/>
</dbReference>
<dbReference type="AlphaFoldDB" id="A0A1G1XDS8"/>
<dbReference type="GO" id="GO:0009432">
    <property type="term" value="P:SOS response"/>
    <property type="evidence" value="ECO:0007669"/>
    <property type="project" value="TreeGrafter"/>
</dbReference>
<dbReference type="InterPro" id="IPR050116">
    <property type="entry name" value="DNA_polymerase-Y"/>
</dbReference>
<dbReference type="Gene3D" id="3.30.1490.100">
    <property type="entry name" value="DNA polymerase, Y-family, little finger domain"/>
    <property type="match status" value="1"/>
</dbReference>
<dbReference type="SUPFAM" id="SSF100879">
    <property type="entry name" value="Lesion bypass DNA polymerase (Y-family), little finger domain"/>
    <property type="match status" value="1"/>
</dbReference>
<name>A0A1G1XDS8_9BACT</name>
<dbReference type="SUPFAM" id="SSF56672">
    <property type="entry name" value="DNA/RNA polymerases"/>
    <property type="match status" value="1"/>
</dbReference>
<dbReference type="Gene3D" id="3.40.1170.60">
    <property type="match status" value="1"/>
</dbReference>
<dbReference type="GO" id="GO:0006281">
    <property type="term" value="P:DNA repair"/>
    <property type="evidence" value="ECO:0007669"/>
    <property type="project" value="InterPro"/>
</dbReference>
<accession>A0A1G1XDS8</accession>
<comment type="similarity">
    <text evidence="1">Belongs to the DNA polymerase type-Y family.</text>
</comment>
<dbReference type="InterPro" id="IPR043128">
    <property type="entry name" value="Rev_trsase/Diguanyl_cyclase"/>
</dbReference>
<dbReference type="EMBL" id="MHHS01000004">
    <property type="protein sequence ID" value="OGY37800.1"/>
    <property type="molecule type" value="Genomic_DNA"/>
</dbReference>
<dbReference type="Proteomes" id="UP000177941">
    <property type="component" value="Unassembled WGS sequence"/>
</dbReference>
<reference evidence="3 4" key="1">
    <citation type="journal article" date="2016" name="Nat. Commun.">
        <title>Thousands of microbial genomes shed light on interconnected biogeochemical processes in an aquifer system.</title>
        <authorList>
            <person name="Anantharaman K."/>
            <person name="Brown C.T."/>
            <person name="Hug L.A."/>
            <person name="Sharon I."/>
            <person name="Castelle C.J."/>
            <person name="Probst A.J."/>
            <person name="Thomas B.C."/>
            <person name="Singh A."/>
            <person name="Wilkins M.J."/>
            <person name="Karaoz U."/>
            <person name="Brodie E.L."/>
            <person name="Williams K.H."/>
            <person name="Hubbard S.S."/>
            <person name="Banfield J.F."/>
        </authorList>
    </citation>
    <scope>NUCLEOTIDE SEQUENCE [LARGE SCALE GENOMIC DNA]</scope>
</reference>
<comment type="caution">
    <text evidence="3">The sequence shown here is derived from an EMBL/GenBank/DDBJ whole genome shotgun (WGS) entry which is preliminary data.</text>
</comment>
<gene>
    <name evidence="3" type="ORF">A3E36_02295</name>
</gene>
<dbReference type="InterPro" id="IPR017961">
    <property type="entry name" value="DNA_pol_Y-fam_little_finger"/>
</dbReference>
<dbReference type="PANTHER" id="PTHR11076">
    <property type="entry name" value="DNA REPAIR POLYMERASE UMUC / TRANSFERASE FAMILY MEMBER"/>
    <property type="match status" value="1"/>
</dbReference>